<proteinExistence type="predicted"/>
<name>A0A168PT90_ABSGL</name>
<accession>A0A168PT90</accession>
<dbReference type="InterPro" id="IPR035992">
    <property type="entry name" value="Ricin_B-like_lectins"/>
</dbReference>
<keyword evidence="3" id="KW-1185">Reference proteome</keyword>
<sequence>MVGNSTWFYIQSTRTKHVISACRRIPLEGLVPSRTQVHVYPSLQKDEELWSWDGQFIRNKATSLVLDIRKGRLRLIEDTEICLYPQKPLDEASNQLWGMRDTQQGQQIYSVSNADWTLMQDGDKLLLYPQEPLFHHDTWDCIGEQQFLVALATTTVTSDPADAGTSSIDTEYTRPQGGLSPAKRGSQGSVNLHSMDSFKNYHDRLYVEKDTHLSDKAISMAVAYHSWLSLPKKDNRIQLQHQAEQQALDLLIVHQDHHKETVLHLTNRYINLLFDQKVATS</sequence>
<evidence type="ECO:0008006" key="4">
    <source>
        <dbReference type="Google" id="ProtNLM"/>
    </source>
</evidence>
<dbReference type="EMBL" id="LT554016">
    <property type="protein sequence ID" value="SAM02937.1"/>
    <property type="molecule type" value="Genomic_DNA"/>
</dbReference>
<feature type="region of interest" description="Disordered" evidence="1">
    <location>
        <begin position="159"/>
        <end position="189"/>
    </location>
</feature>
<dbReference type="STRING" id="4829.A0A168PT90"/>
<dbReference type="AlphaFoldDB" id="A0A168PT90"/>
<evidence type="ECO:0000313" key="3">
    <source>
        <dbReference type="Proteomes" id="UP000078561"/>
    </source>
</evidence>
<dbReference type="SUPFAM" id="SSF50370">
    <property type="entry name" value="Ricin B-like lectins"/>
    <property type="match status" value="1"/>
</dbReference>
<evidence type="ECO:0000313" key="2">
    <source>
        <dbReference type="EMBL" id="SAM02937.1"/>
    </source>
</evidence>
<protein>
    <recommendedName>
        <fullName evidence="4">Ricin B lectin domain-containing protein</fullName>
    </recommendedName>
</protein>
<feature type="compositionally biased region" description="Polar residues" evidence="1">
    <location>
        <begin position="159"/>
        <end position="170"/>
    </location>
</feature>
<dbReference type="OrthoDB" id="2345540at2759"/>
<dbReference type="InParanoid" id="A0A168PT90"/>
<gene>
    <name evidence="2" type="primary">ABSGL_08753.1 scaffold 10421</name>
</gene>
<organism evidence="2">
    <name type="scientific">Absidia glauca</name>
    <name type="common">Pin mould</name>
    <dbReference type="NCBI Taxonomy" id="4829"/>
    <lineage>
        <taxon>Eukaryota</taxon>
        <taxon>Fungi</taxon>
        <taxon>Fungi incertae sedis</taxon>
        <taxon>Mucoromycota</taxon>
        <taxon>Mucoromycotina</taxon>
        <taxon>Mucoromycetes</taxon>
        <taxon>Mucorales</taxon>
        <taxon>Cunninghamellaceae</taxon>
        <taxon>Absidia</taxon>
    </lineage>
</organism>
<reference evidence="2" key="1">
    <citation type="submission" date="2016-04" db="EMBL/GenBank/DDBJ databases">
        <authorList>
            <person name="Evans L.H."/>
            <person name="Alamgir A."/>
            <person name="Owens N."/>
            <person name="Weber N.D."/>
            <person name="Virtaneva K."/>
            <person name="Barbian K."/>
            <person name="Babar A."/>
            <person name="Rosenke K."/>
        </authorList>
    </citation>
    <scope>NUCLEOTIDE SEQUENCE [LARGE SCALE GENOMIC DNA]</scope>
    <source>
        <strain evidence="2">CBS 101.48</strain>
    </source>
</reference>
<evidence type="ECO:0000256" key="1">
    <source>
        <dbReference type="SAM" id="MobiDB-lite"/>
    </source>
</evidence>
<dbReference type="Proteomes" id="UP000078561">
    <property type="component" value="Unassembled WGS sequence"/>
</dbReference>
<dbReference type="Gene3D" id="2.80.10.50">
    <property type="match status" value="1"/>
</dbReference>